<sequence length="256" mass="28996">MSTETYVQKDQPEGVPPLELTGERTLPDVPEENYWFQRHLVVYEWIAERCRGLRVVDMACGEGYGSEVLSRTAASVTGVDANPEAHAHAKAKYTTDTLRFERDLVETYSEPCDAIVFLQTIEHVQDPGAILEHFKRQLAPGGVAFVSTPNVLTLAPDGKRSENPWHVYEYRPEEYHELCAEHFGSVEFHGLFHARKLKAQDLAIKAGWDWLHPKLRITKPFYDWFVPAINVGDFTLREGAPEELHGALDLVAVLRA</sequence>
<dbReference type="PANTHER" id="PTHR43861">
    <property type="entry name" value="TRANS-ACONITATE 2-METHYLTRANSFERASE-RELATED"/>
    <property type="match status" value="1"/>
</dbReference>
<dbReference type="Gene3D" id="3.40.50.150">
    <property type="entry name" value="Vaccinia Virus protein VP39"/>
    <property type="match status" value="1"/>
</dbReference>
<accession>A0ABY5PNC5</accession>
<gene>
    <name evidence="1" type="ORF">LRS13_11695</name>
</gene>
<dbReference type="Proteomes" id="UP001058860">
    <property type="component" value="Chromosome"/>
</dbReference>
<dbReference type="EMBL" id="CP088295">
    <property type="protein sequence ID" value="UUY06137.1"/>
    <property type="molecule type" value="Genomic_DNA"/>
</dbReference>
<keyword evidence="1" id="KW-0489">Methyltransferase</keyword>
<dbReference type="GO" id="GO:0008168">
    <property type="term" value="F:methyltransferase activity"/>
    <property type="evidence" value="ECO:0007669"/>
    <property type="project" value="UniProtKB-KW"/>
</dbReference>
<proteinExistence type="predicted"/>
<keyword evidence="1" id="KW-0808">Transferase</keyword>
<dbReference type="InterPro" id="IPR029063">
    <property type="entry name" value="SAM-dependent_MTases_sf"/>
</dbReference>
<evidence type="ECO:0000313" key="2">
    <source>
        <dbReference type="Proteomes" id="UP001058860"/>
    </source>
</evidence>
<dbReference type="GO" id="GO:0032259">
    <property type="term" value="P:methylation"/>
    <property type="evidence" value="ECO:0007669"/>
    <property type="project" value="UniProtKB-KW"/>
</dbReference>
<reference evidence="2" key="1">
    <citation type="submission" date="2021-11" db="EMBL/GenBank/DDBJ databases">
        <title>Cultivation dependent microbiological survey of springs from the worlds oldest radium mine currently devoted to the extraction of radon-saturated water.</title>
        <authorList>
            <person name="Kapinusova G."/>
            <person name="Smrhova T."/>
            <person name="Strejcek M."/>
            <person name="Suman J."/>
            <person name="Jani K."/>
            <person name="Pajer P."/>
            <person name="Uhlik O."/>
        </authorList>
    </citation>
    <scope>NUCLEOTIDE SEQUENCE [LARGE SCALE GENOMIC DNA]</scope>
    <source>
        <strain evidence="2">J379</strain>
    </source>
</reference>
<dbReference type="SUPFAM" id="SSF53335">
    <property type="entry name" value="S-adenosyl-L-methionine-dependent methyltransferases"/>
    <property type="match status" value="1"/>
</dbReference>
<organism evidence="1 2">
    <name type="scientific">Svornostia abyssi</name>
    <dbReference type="NCBI Taxonomy" id="2898438"/>
    <lineage>
        <taxon>Bacteria</taxon>
        <taxon>Bacillati</taxon>
        <taxon>Actinomycetota</taxon>
        <taxon>Thermoleophilia</taxon>
        <taxon>Solirubrobacterales</taxon>
        <taxon>Baekduiaceae</taxon>
        <taxon>Svornostia</taxon>
    </lineage>
</organism>
<dbReference type="Pfam" id="PF13489">
    <property type="entry name" value="Methyltransf_23"/>
    <property type="match status" value="1"/>
</dbReference>
<protein>
    <submittedName>
        <fullName evidence="1">Methyltransferase domain-containing protein</fullName>
    </submittedName>
</protein>
<dbReference type="CDD" id="cd02440">
    <property type="entry name" value="AdoMet_MTases"/>
    <property type="match status" value="1"/>
</dbReference>
<keyword evidence="2" id="KW-1185">Reference proteome</keyword>
<evidence type="ECO:0000313" key="1">
    <source>
        <dbReference type="EMBL" id="UUY06137.1"/>
    </source>
</evidence>
<name>A0ABY5PNC5_9ACTN</name>
<dbReference type="RefSeq" id="WP_353866567.1">
    <property type="nucleotide sequence ID" value="NZ_CP088295.1"/>
</dbReference>